<evidence type="ECO:0000313" key="3">
    <source>
        <dbReference type="Proteomes" id="UP000055702"/>
    </source>
</evidence>
<dbReference type="AlphaFoldDB" id="A0A106C1P0"/>
<feature type="chain" id="PRO_5007126009" description="DUF1318 domain-containing protein" evidence="1">
    <location>
        <begin position="25"/>
        <end position="110"/>
    </location>
</feature>
<reference evidence="2 3" key="1">
    <citation type="submission" date="2016-01" db="EMBL/GenBank/DDBJ databases">
        <title>Draft genome of the antarctic isolate Shewanella frigidimarina Ag06-30.</title>
        <authorList>
            <person name="Parmeciano Di Noto G."/>
            <person name="Vazquez S."/>
            <person name="Mac Cormack W."/>
            <person name="Iriarte A."/>
            <person name="Quiroga C."/>
        </authorList>
    </citation>
    <scope>NUCLEOTIDE SEQUENCE [LARGE SCALE GENOMIC DNA]</scope>
    <source>
        <strain evidence="2 3">Ag06-30</strain>
    </source>
</reference>
<sequence>MKSRFALATAVCLTSLLWCATAWAMTLQQAKTARLVGEQANGYLGVVIPSPETQQLVLTVNAERKHYYQIIAERNKISLDKIATLAAQKAIEAAEPGHMIQTPQGKWLKK</sequence>
<dbReference type="RefSeq" id="WP_059745014.1">
    <property type="nucleotide sequence ID" value="NZ_LRDC01000011.1"/>
</dbReference>
<evidence type="ECO:0000313" key="2">
    <source>
        <dbReference type="EMBL" id="KVX02608.1"/>
    </source>
</evidence>
<feature type="signal peptide" evidence="1">
    <location>
        <begin position="1"/>
        <end position="24"/>
    </location>
</feature>
<dbReference type="InterPro" id="IPR008309">
    <property type="entry name" value="YdbL"/>
</dbReference>
<organism evidence="2">
    <name type="scientific">Shewanella frigidimarina</name>
    <dbReference type="NCBI Taxonomy" id="56812"/>
    <lineage>
        <taxon>Bacteria</taxon>
        <taxon>Pseudomonadati</taxon>
        <taxon>Pseudomonadota</taxon>
        <taxon>Gammaproteobacteria</taxon>
        <taxon>Alteromonadales</taxon>
        <taxon>Shewanellaceae</taxon>
        <taxon>Shewanella</taxon>
    </lineage>
</organism>
<dbReference type="Pfam" id="PF07027">
    <property type="entry name" value="DUF1318"/>
    <property type="match status" value="1"/>
</dbReference>
<comment type="caution">
    <text evidence="2">The sequence shown here is derived from an EMBL/GenBank/DDBJ whole genome shotgun (WGS) entry which is preliminary data.</text>
</comment>
<dbReference type="Proteomes" id="UP000055702">
    <property type="component" value="Unassembled WGS sequence"/>
</dbReference>
<evidence type="ECO:0008006" key="4">
    <source>
        <dbReference type="Google" id="ProtNLM"/>
    </source>
</evidence>
<keyword evidence="1" id="KW-0732">Signal</keyword>
<gene>
    <name evidence="2" type="ORF">AWJ07_12925</name>
</gene>
<accession>A0A106C1P0</accession>
<protein>
    <recommendedName>
        <fullName evidence="4">DUF1318 domain-containing protein</fullName>
    </recommendedName>
</protein>
<name>A0A106C1P0_SHEFR</name>
<dbReference type="PIRSF" id="PIRSF025560">
    <property type="entry name" value="UCP025560"/>
    <property type="match status" value="1"/>
</dbReference>
<proteinExistence type="predicted"/>
<dbReference type="EMBL" id="LRDC01000011">
    <property type="protein sequence ID" value="KVX02608.1"/>
    <property type="molecule type" value="Genomic_DNA"/>
</dbReference>
<evidence type="ECO:0000256" key="1">
    <source>
        <dbReference type="SAM" id="SignalP"/>
    </source>
</evidence>